<dbReference type="RefSeq" id="XP_032832017.1">
    <property type="nucleotide sequence ID" value="XM_032976126.1"/>
</dbReference>
<gene>
    <name evidence="3" type="primary">LOC116955123</name>
</gene>
<dbReference type="KEGG" id="pmrn:116955123"/>
<dbReference type="AlphaFoldDB" id="A0AAJ7U997"/>
<sequence>MPVTACGDHTATPAECGDQTSDNSAPESTVNKGAATAAATAVATAATATTVATAAVPDPDAHHHAANHIPVVPVPAGRLHTLTVGPAPHSDVVLHTCTCAERPGGAAVEETQPMTSKTQKCRWQQQQQQQLGRRAERTLGGLDGPQPEKPPASASKREQASQTLQQQQQQQSAKRSKKLGQWEQLKAGALARLEWLCLQLYPKRARATHGTGGDGARQPLPQRGEGEDDEGAAGPVRQEDTVV</sequence>
<evidence type="ECO:0000313" key="2">
    <source>
        <dbReference type="Proteomes" id="UP001318040"/>
    </source>
</evidence>
<feature type="region of interest" description="Disordered" evidence="1">
    <location>
        <begin position="108"/>
        <end position="177"/>
    </location>
</feature>
<evidence type="ECO:0000313" key="3">
    <source>
        <dbReference type="RefSeq" id="XP_032832017.1"/>
    </source>
</evidence>
<protein>
    <submittedName>
        <fullName evidence="3">Uncharacterized protein LOC116955123</fullName>
    </submittedName>
</protein>
<reference evidence="3" key="1">
    <citation type="submission" date="2025-08" db="UniProtKB">
        <authorList>
            <consortium name="RefSeq"/>
        </authorList>
    </citation>
    <scope>IDENTIFICATION</scope>
    <source>
        <tissue evidence="3">Sperm</tissue>
    </source>
</reference>
<keyword evidence="2" id="KW-1185">Reference proteome</keyword>
<accession>A0AAJ7U997</accession>
<evidence type="ECO:0000256" key="1">
    <source>
        <dbReference type="SAM" id="MobiDB-lite"/>
    </source>
</evidence>
<dbReference type="Proteomes" id="UP001318040">
    <property type="component" value="Chromosome 58"/>
</dbReference>
<feature type="region of interest" description="Disordered" evidence="1">
    <location>
        <begin position="206"/>
        <end position="243"/>
    </location>
</feature>
<name>A0AAJ7U997_PETMA</name>
<organism evidence="2 3">
    <name type="scientific">Petromyzon marinus</name>
    <name type="common">Sea lamprey</name>
    <dbReference type="NCBI Taxonomy" id="7757"/>
    <lineage>
        <taxon>Eukaryota</taxon>
        <taxon>Metazoa</taxon>
        <taxon>Chordata</taxon>
        <taxon>Craniata</taxon>
        <taxon>Vertebrata</taxon>
        <taxon>Cyclostomata</taxon>
        <taxon>Hyperoartia</taxon>
        <taxon>Petromyzontiformes</taxon>
        <taxon>Petromyzontidae</taxon>
        <taxon>Petromyzon</taxon>
    </lineage>
</organism>
<feature type="region of interest" description="Disordered" evidence="1">
    <location>
        <begin position="1"/>
        <end position="32"/>
    </location>
</feature>
<feature type="compositionally biased region" description="Polar residues" evidence="1">
    <location>
        <begin position="112"/>
        <end position="123"/>
    </location>
</feature>
<proteinExistence type="predicted"/>
<feature type="compositionally biased region" description="Low complexity" evidence="1">
    <location>
        <begin position="160"/>
        <end position="173"/>
    </location>
</feature>
<feature type="compositionally biased region" description="Polar residues" evidence="1">
    <location>
        <begin position="18"/>
        <end position="31"/>
    </location>
</feature>